<keyword evidence="4" id="KW-0677">Repeat</keyword>
<evidence type="ECO:0000256" key="1">
    <source>
        <dbReference type="ARBA" id="ARBA00004613"/>
    </source>
</evidence>
<keyword evidence="9" id="KW-1185">Reference proteome</keyword>
<evidence type="ECO:0000259" key="7">
    <source>
        <dbReference type="Pfam" id="PF25023"/>
    </source>
</evidence>
<sequence>MSHSSRPPERRKRLAARLTLFFYGAQLLGGCLPAPASSDGPDGLSMSRSRVASSSIPFELRPDTVLDTGTDGSNAPGITPFVADVTQNGSASVTVPLWVPAGRAGIQPSLSIVYDSQGSDGLLGPGFNLSGLSQISLCPNSFARDGKTVAIDFSPDMELHVKDRYTRAYCLDGVRLVPSENDPRSFKTEHDSYASIRIPADSDPQDPTTFKVRGRDGLIRTYGKTLSREDALIQGLYEKRGEGADGGIQVTEAKTVKLAWALAAVEDHPGNRMDVFYEQALLGAESGAWHRPDRIVYTQFHNDSGTLESGTREVKFNYGPRTDVFKGYLAGVKVGRDFRLTGIDMKGPGIATGSGSPPSVVLRSYNLTYSPSATSKRSLLTELRECDGKGVCKAPVRFDWEQGSWEFEYPPAQDVSDAAHGVGVHAFGLGAGRQGLAYFVKSEKLFEEDTELEDQIGMTTDLTVQIWQDTMRLLRFPDAASPTLQVSDVTGRSLWYPYFNIKNTNWFDDFLAIFGDNDPGDFCGNRAQRNLFPLVADWEGEGRSTVTSLSCWWGVPEGGDHYAPIYGHGRVGDEGFLAVGSEPNFQYWLDVDGDGRNDRVWMGQHEIDLTGDADSMVTAKRRVVVEPASGKETKESPTGFFQSSRFGLRAVDLDGSGKMSLLGVGPNGNTFLEGLAYHEVERGSIGLPPAMDPFKTTIRKPPALPLWVPDFYASTFDFVDVNGDGLQDAVLLAQRSSSDLTPRLTVQLNTGAGFTESRELAMPEDIASRLIGAKTEHGDFDGDGRVDFAIFKKDQPVQLLLAGTQGNFGTVSALSEWPVSSGDNTEWAQVIDVNNDGLLDFTWRQGNSLKVARRTKAIDVLKRVHGNTQVMNYQFYSGLNYSFEYAPLSQANPHGNVTPSEPFYTTELLNAARPWLRLAPESMRVVSRMSLNSNEQQQRSWRYLYRNGRSDTQGLGWLGFGERVIVDELTGARTTTVYDNTSFLGEPVGYQYNSNIVYPRRAVAPQAHLPLKETVEVLLDGGATQQTQRTWSYSWNPATYAPTYQQYASRVVETVKEIKGGTVTVVSETETLTELDAYGTPVKSTQLVHGANKTEQVQQVTTGGALGFDPEMWRPQGTWSVTSSWTSCARSPAVGCPGGADAANVRTQTFTFDGRGQVESVELEPSRSGEGSLPPETSETYLKTTFLRDSRGLVHSVDREGGGVKRSESVTYDDVDQTQVVSSTDAEGATWRYLYHLGLGVLAQAADPNGVHTRFQYDGFGRPRVVTPLYRGPSVAPGDQSVVRTFYERYGALLQQRTQVATGVGTLTETITRFDAMGRPVSSQGPRFDGETVVSSVKYDAHGRVGKLEAPRTSTESPTWESYEYDALNRLTARRVGEGISSPTGTLVERLTYTVPTAYTTQTSVTDALELVKKSVFDFRGLMVTVTEAVGTPKEATMAYGYGPFGRLETTDDPQGNRSLNIYDAQGRLERSVDPGAGTRTYRYNAFGEVKREADGLDGMAGLLATTYERDRLGRVLSAKNNQEELAYEYDVGMGAKRRLTKATRTVLGSPTEVVTTQHFYDEFGRETDTQQDAAGTSLTMSRQFDDYGRLSRLTYPVTLNGQPVSISYAYNARGALSGIYRTGAFFMNYWSALERDSVGRLKKTRYGNGVERESRYDSRGRLRFLEAKRNGANVQRLAYEYTANDNLAARHDLMVGVTEKFSYDVLDRLEWWRVLQNCQRLETQFQYDGIGNLLSRSPITGWEPSALLNYSGGTSGGPHAVKQAQLGSDAFTYEHDHRGNQIASRDATGALVRTVEFNSFDLPKTLTTAGDTVAFGYDASGARVRKKSAQEDVLYVGGLYQRRTQGLTRTHVLSIPSPEGVIGELSWDEGASTENVRYFLNDRQGSPDTVTDASGAVVERIKYDPFGARRNAGNLAQASNAFHAGARKGYTGHEHDDELGLINMRGRIYDPRLMKFLSVDPVVADPGSVQAYNAYSYVLNNPTRYTDPSGFIPYGGTLVSRWDGASGGSTSMQSPAMSLVERYMLAPGATLFLPSVDFRVPSVAALDDAKVAPAGHYTNDVGQSSAPYRSSATSVLNTVSGALDSEKFSCGISVDCHLLRASSKMHLGNLIEASQTYDHYAPVSTFAATSLTINHFIPFVTAGESVNKVKPACGTGGFGQCSSGIAKAFGNSLLAGAAIYGMATGFASVVSRGASLVSKEAAKGAGQIVYRGLAAGEDAAAGLVARAPGAGNSVASHVAGKKASQWISTTKSEAIARDTFGQHGYVKIDLSKVSSEVVDVSGGIPGMERGMLSNWARKMQEVLVRDAIPSEAIIR</sequence>
<comment type="subcellular location">
    <subcellularLocation>
        <location evidence="1">Secreted</location>
    </subcellularLocation>
</comment>
<proteinExistence type="predicted"/>
<dbReference type="Gene3D" id="2.130.10.130">
    <property type="entry name" value="Integrin alpha, N-terminal"/>
    <property type="match status" value="1"/>
</dbReference>
<dbReference type="PANTHER" id="PTHR32305">
    <property type="match status" value="1"/>
</dbReference>
<protein>
    <submittedName>
        <fullName evidence="8">Rhs family-like protein</fullName>
    </submittedName>
</protein>
<evidence type="ECO:0000256" key="5">
    <source>
        <dbReference type="ARBA" id="ARBA00023026"/>
    </source>
</evidence>
<evidence type="ECO:0000313" key="9">
    <source>
        <dbReference type="Proteomes" id="UP000007587"/>
    </source>
</evidence>
<evidence type="ECO:0000313" key="8">
    <source>
        <dbReference type="EMBL" id="AFE10638.1"/>
    </source>
</evidence>
<dbReference type="SUPFAM" id="SSF69318">
    <property type="entry name" value="Integrin alpha N-terminal domain"/>
    <property type="match status" value="1"/>
</dbReference>
<reference evidence="9" key="2">
    <citation type="submission" date="2012-03" db="EMBL/GenBank/DDBJ databases">
        <title>Genome sequence of the fruiting myxobacterium Corallococcus coralloides DSM 2259.</title>
        <authorList>
            <person name="Huntley S."/>
            <person name="Zhang Y."/>
            <person name="Treuner-Lange A."/>
            <person name="Sensen C.W."/>
            <person name="Sogaard-Andersen L."/>
        </authorList>
    </citation>
    <scope>NUCLEOTIDE SEQUENCE [LARGE SCALE GENOMIC DNA]</scope>
    <source>
        <strain evidence="9">ATCC 25202 / DSM 2259 / NBRC 100086 / M2</strain>
    </source>
</reference>
<dbReference type="PROSITE" id="PS51257">
    <property type="entry name" value="PROKAR_LIPOPROTEIN"/>
    <property type="match status" value="1"/>
</dbReference>
<evidence type="ECO:0000256" key="3">
    <source>
        <dbReference type="ARBA" id="ARBA00022729"/>
    </source>
</evidence>
<dbReference type="NCBIfam" id="TIGR03696">
    <property type="entry name" value="Rhs_assc_core"/>
    <property type="match status" value="1"/>
</dbReference>
<evidence type="ECO:0000256" key="4">
    <source>
        <dbReference type="ARBA" id="ARBA00022737"/>
    </source>
</evidence>
<organism evidence="8 9">
    <name type="scientific">Corallococcus coralloides (strain ATCC 25202 / DSM 2259 / NBRC 100086 / M2)</name>
    <name type="common">Myxococcus coralloides</name>
    <dbReference type="NCBI Taxonomy" id="1144275"/>
    <lineage>
        <taxon>Bacteria</taxon>
        <taxon>Pseudomonadati</taxon>
        <taxon>Myxococcota</taxon>
        <taxon>Myxococcia</taxon>
        <taxon>Myxococcales</taxon>
        <taxon>Cystobacterineae</taxon>
        <taxon>Myxococcaceae</taxon>
        <taxon>Corallococcus</taxon>
    </lineage>
</organism>
<dbReference type="InterPro" id="IPR028994">
    <property type="entry name" value="Integrin_alpha_N"/>
</dbReference>
<dbReference type="Pfam" id="PF03534">
    <property type="entry name" value="SpvB"/>
    <property type="match status" value="1"/>
</dbReference>
<accession>H8N1A3</accession>
<evidence type="ECO:0000256" key="2">
    <source>
        <dbReference type="ARBA" id="ARBA00022525"/>
    </source>
</evidence>
<dbReference type="Gene3D" id="2.180.10.10">
    <property type="entry name" value="RHS repeat-associated core"/>
    <property type="match status" value="2"/>
</dbReference>
<dbReference type="InParanoid" id="H8N1A3"/>
<dbReference type="Proteomes" id="UP000007587">
    <property type="component" value="Chromosome"/>
</dbReference>
<dbReference type="InterPro" id="IPR003284">
    <property type="entry name" value="Sal_SpvB"/>
</dbReference>
<dbReference type="GO" id="GO:0005576">
    <property type="term" value="C:extracellular region"/>
    <property type="evidence" value="ECO:0007669"/>
    <property type="project" value="UniProtKB-SubCell"/>
</dbReference>
<reference evidence="8 9" key="1">
    <citation type="journal article" date="2012" name="J. Bacteriol.">
        <title>Complete Genome Sequence of the Fruiting Myxobacterium Corallococcus coralloides DSM 2259.</title>
        <authorList>
            <person name="Huntley S."/>
            <person name="Zhang Y."/>
            <person name="Treuner-Lange A."/>
            <person name="Kneip S."/>
            <person name="Sensen C.W."/>
            <person name="Sogaard-Andersen L."/>
        </authorList>
    </citation>
    <scope>NUCLEOTIDE SEQUENCE [LARGE SCALE GENOMIC DNA]</scope>
    <source>
        <strain evidence="9">ATCC 25202 / DSM 2259 / NBRC 100086 / M2</strain>
    </source>
</reference>
<dbReference type="InterPro" id="IPR006530">
    <property type="entry name" value="YD"/>
</dbReference>
<keyword evidence="2" id="KW-0964">Secreted</keyword>
<keyword evidence="5" id="KW-0843">Virulence</keyword>
<keyword evidence="3" id="KW-0732">Signal</keyword>
<dbReference type="Pfam" id="PF13517">
    <property type="entry name" value="FG-GAP_3"/>
    <property type="match status" value="1"/>
</dbReference>
<dbReference type="EMBL" id="CP003389">
    <property type="protein sequence ID" value="AFE10638.1"/>
    <property type="molecule type" value="Genomic_DNA"/>
</dbReference>
<name>H8N1A3_CORCM</name>
<feature type="domain" description="Teneurin-like YD-shell" evidence="7">
    <location>
        <begin position="1699"/>
        <end position="1983"/>
    </location>
</feature>
<dbReference type="PANTHER" id="PTHR32305:SF15">
    <property type="entry name" value="PROTEIN RHSA-RELATED"/>
    <property type="match status" value="1"/>
</dbReference>
<dbReference type="STRING" id="1144275.COCOR_00496"/>
<dbReference type="HOGENOM" id="CLU_000852_0_1_7"/>
<dbReference type="GO" id="GO:0005737">
    <property type="term" value="C:cytoplasm"/>
    <property type="evidence" value="ECO:0007669"/>
    <property type="project" value="InterPro"/>
</dbReference>
<dbReference type="NCBIfam" id="TIGR01643">
    <property type="entry name" value="YD_repeat_2x"/>
    <property type="match status" value="1"/>
</dbReference>
<dbReference type="InterPro" id="IPR013517">
    <property type="entry name" value="FG-GAP"/>
</dbReference>
<dbReference type="eggNOG" id="COG3209">
    <property type="taxonomic scope" value="Bacteria"/>
</dbReference>
<dbReference type="OrthoDB" id="5475831at2"/>
<gene>
    <name evidence="8" type="primary">wapA</name>
    <name evidence="8" type="ordered locus">COCOR_00496</name>
</gene>
<dbReference type="InterPro" id="IPR050708">
    <property type="entry name" value="T6SS_VgrG/RHS"/>
</dbReference>
<feature type="region of interest" description="Disordered" evidence="6">
    <location>
        <begin position="1156"/>
        <end position="1178"/>
    </location>
</feature>
<evidence type="ECO:0000256" key="6">
    <source>
        <dbReference type="SAM" id="MobiDB-lite"/>
    </source>
</evidence>
<dbReference type="InterPro" id="IPR056823">
    <property type="entry name" value="TEN-like_YD-shell"/>
</dbReference>
<dbReference type="KEGG" id="ccx:COCOR_00496"/>
<dbReference type="Pfam" id="PF25023">
    <property type="entry name" value="TEN_YD-shell"/>
    <property type="match status" value="1"/>
</dbReference>
<dbReference type="InterPro" id="IPR022385">
    <property type="entry name" value="Rhs_assc_core"/>
</dbReference>